<reference evidence="1" key="1">
    <citation type="journal article" date="2020" name="Stud. Mycol.">
        <title>101 Dothideomycetes genomes: a test case for predicting lifestyles and emergence of pathogens.</title>
        <authorList>
            <person name="Haridas S."/>
            <person name="Albert R."/>
            <person name="Binder M."/>
            <person name="Bloem J."/>
            <person name="Labutti K."/>
            <person name="Salamov A."/>
            <person name="Andreopoulos B."/>
            <person name="Baker S."/>
            <person name="Barry K."/>
            <person name="Bills G."/>
            <person name="Bluhm B."/>
            <person name="Cannon C."/>
            <person name="Castanera R."/>
            <person name="Culley D."/>
            <person name="Daum C."/>
            <person name="Ezra D."/>
            <person name="Gonzalez J."/>
            <person name="Henrissat B."/>
            <person name="Kuo A."/>
            <person name="Liang C."/>
            <person name="Lipzen A."/>
            <person name="Lutzoni F."/>
            <person name="Magnuson J."/>
            <person name="Mondo S."/>
            <person name="Nolan M."/>
            <person name="Ohm R."/>
            <person name="Pangilinan J."/>
            <person name="Park H.-J."/>
            <person name="Ramirez L."/>
            <person name="Alfaro M."/>
            <person name="Sun H."/>
            <person name="Tritt A."/>
            <person name="Yoshinaga Y."/>
            <person name="Zwiers L.-H."/>
            <person name="Turgeon B."/>
            <person name="Goodwin S."/>
            <person name="Spatafora J."/>
            <person name="Crous P."/>
            <person name="Grigoriev I."/>
        </authorList>
    </citation>
    <scope>NUCLEOTIDE SEQUENCE</scope>
    <source>
        <strain evidence="1">CBS 123094</strain>
    </source>
</reference>
<evidence type="ECO:0000313" key="2">
    <source>
        <dbReference type="Proteomes" id="UP000799779"/>
    </source>
</evidence>
<evidence type="ECO:0000313" key="1">
    <source>
        <dbReference type="EMBL" id="KAF2000370.1"/>
    </source>
</evidence>
<dbReference type="EMBL" id="ML977589">
    <property type="protein sequence ID" value="KAF2000370.1"/>
    <property type="molecule type" value="Genomic_DNA"/>
</dbReference>
<organism evidence="1 2">
    <name type="scientific">Amniculicola lignicola CBS 123094</name>
    <dbReference type="NCBI Taxonomy" id="1392246"/>
    <lineage>
        <taxon>Eukaryota</taxon>
        <taxon>Fungi</taxon>
        <taxon>Dikarya</taxon>
        <taxon>Ascomycota</taxon>
        <taxon>Pezizomycotina</taxon>
        <taxon>Dothideomycetes</taxon>
        <taxon>Pleosporomycetidae</taxon>
        <taxon>Pleosporales</taxon>
        <taxon>Amniculicolaceae</taxon>
        <taxon>Amniculicola</taxon>
    </lineage>
</organism>
<proteinExistence type="predicted"/>
<keyword evidence="2" id="KW-1185">Reference proteome</keyword>
<dbReference type="AlphaFoldDB" id="A0A6A5WER9"/>
<dbReference type="Proteomes" id="UP000799779">
    <property type="component" value="Unassembled WGS sequence"/>
</dbReference>
<sequence length="188" mass="21789">MSLFTSTSAPPIYNHRSIPVHQKLAIHTIEVNRLPKPASLDSPTSKTPTPLARVPNHRYHEEMERKCELEPYVYRCGCLSPIHSPAYKPTKRNENTEMPTHEHTRIKKCTVHKKLDTRCEGKLEELDQSPIYKPREDWPRKCAKCTKVQEEYAIGQRELMEEAEKAKEGMTTIRMRMGRPTLADLGRQ</sequence>
<name>A0A6A5WER9_9PLEO</name>
<gene>
    <name evidence="1" type="ORF">P154DRAFT_522562</name>
</gene>
<accession>A0A6A5WER9</accession>
<protein>
    <submittedName>
        <fullName evidence="1">Uncharacterized protein</fullName>
    </submittedName>
</protein>